<comment type="caution">
    <text evidence="3">The sequence shown here is derived from an EMBL/GenBank/DDBJ whole genome shotgun (WGS) entry which is preliminary data.</text>
</comment>
<dbReference type="InterPro" id="IPR002347">
    <property type="entry name" value="SDR_fam"/>
</dbReference>
<evidence type="ECO:0000313" key="4">
    <source>
        <dbReference type="Proteomes" id="UP001634007"/>
    </source>
</evidence>
<protein>
    <submittedName>
        <fullName evidence="3">Uncharacterized protein</fullName>
    </submittedName>
</protein>
<dbReference type="InterPro" id="IPR036291">
    <property type="entry name" value="NAD(P)-bd_dom_sf"/>
</dbReference>
<dbReference type="PANTHER" id="PTHR43180">
    <property type="entry name" value="3-OXOACYL-(ACYL-CARRIER-PROTEIN) REDUCTASE (AFU_ORTHOLOGUE AFUA_6G11210)"/>
    <property type="match status" value="1"/>
</dbReference>
<gene>
    <name evidence="3" type="ORF">ACJRO7_016726</name>
</gene>
<dbReference type="Proteomes" id="UP001634007">
    <property type="component" value="Unassembled WGS sequence"/>
</dbReference>
<proteinExistence type="inferred from homology"/>
<dbReference type="Gene3D" id="3.40.50.720">
    <property type="entry name" value="NAD(P)-binding Rossmann-like Domain"/>
    <property type="match status" value="1"/>
</dbReference>
<evidence type="ECO:0000313" key="3">
    <source>
        <dbReference type="EMBL" id="KAL3747954.1"/>
    </source>
</evidence>
<name>A0ABD3L868_EUCGL</name>
<evidence type="ECO:0000256" key="1">
    <source>
        <dbReference type="ARBA" id="ARBA00006484"/>
    </source>
</evidence>
<comment type="similarity">
    <text evidence="1">Belongs to the short-chain dehydrogenases/reductases (SDR) family.</text>
</comment>
<sequence>MAKKAVVGDEAKSNILYNERTDLERVVSVNLTDVFLRTKHAAQALIPSRRGSIIDVGSFSSGVGWVASLAYTSSKYDIMELKRSVATELGHGFA</sequence>
<dbReference type="EMBL" id="JBJKBG010000003">
    <property type="protein sequence ID" value="KAL3747954.1"/>
    <property type="molecule type" value="Genomic_DNA"/>
</dbReference>
<keyword evidence="4" id="KW-1185">Reference proteome</keyword>
<reference evidence="3 4" key="1">
    <citation type="submission" date="2024-11" db="EMBL/GenBank/DDBJ databases">
        <title>Chromosome-level genome assembly of Eucalyptus globulus Labill. provides insights into its genome evolution.</title>
        <authorList>
            <person name="Li X."/>
        </authorList>
    </citation>
    <scope>NUCLEOTIDE SEQUENCE [LARGE SCALE GENOMIC DNA]</scope>
    <source>
        <strain evidence="3">CL2024</strain>
        <tissue evidence="3">Fresh tender leaves</tissue>
    </source>
</reference>
<dbReference type="Pfam" id="PF00106">
    <property type="entry name" value="adh_short"/>
    <property type="match status" value="1"/>
</dbReference>
<dbReference type="AlphaFoldDB" id="A0ABD3L868"/>
<dbReference type="PANTHER" id="PTHR43180:SF48">
    <property type="entry name" value="SECOISOLARICIRESINOL DEHYDROGENASE"/>
    <property type="match status" value="1"/>
</dbReference>
<keyword evidence="2" id="KW-0560">Oxidoreductase</keyword>
<dbReference type="GO" id="GO:0016491">
    <property type="term" value="F:oxidoreductase activity"/>
    <property type="evidence" value="ECO:0007669"/>
    <property type="project" value="UniProtKB-KW"/>
</dbReference>
<dbReference type="SUPFAM" id="SSF51735">
    <property type="entry name" value="NAD(P)-binding Rossmann-fold domains"/>
    <property type="match status" value="1"/>
</dbReference>
<organism evidence="3 4">
    <name type="scientific">Eucalyptus globulus</name>
    <name type="common">Tasmanian blue gum</name>
    <dbReference type="NCBI Taxonomy" id="34317"/>
    <lineage>
        <taxon>Eukaryota</taxon>
        <taxon>Viridiplantae</taxon>
        <taxon>Streptophyta</taxon>
        <taxon>Embryophyta</taxon>
        <taxon>Tracheophyta</taxon>
        <taxon>Spermatophyta</taxon>
        <taxon>Magnoliopsida</taxon>
        <taxon>eudicotyledons</taxon>
        <taxon>Gunneridae</taxon>
        <taxon>Pentapetalae</taxon>
        <taxon>rosids</taxon>
        <taxon>malvids</taxon>
        <taxon>Myrtales</taxon>
        <taxon>Myrtaceae</taxon>
        <taxon>Myrtoideae</taxon>
        <taxon>Eucalypteae</taxon>
        <taxon>Eucalyptus</taxon>
    </lineage>
</organism>
<accession>A0ABD3L868</accession>
<evidence type="ECO:0000256" key="2">
    <source>
        <dbReference type="ARBA" id="ARBA00023002"/>
    </source>
</evidence>
<dbReference type="PRINTS" id="PR00081">
    <property type="entry name" value="GDHRDH"/>
</dbReference>